<accession>A0A9X2AZI0</accession>
<evidence type="ECO:0000313" key="8">
    <source>
        <dbReference type="Proteomes" id="UP001139207"/>
    </source>
</evidence>
<dbReference type="GO" id="GO:0006508">
    <property type="term" value="P:proteolysis"/>
    <property type="evidence" value="ECO:0007669"/>
    <property type="project" value="UniProtKB-KW"/>
</dbReference>
<dbReference type="Proteomes" id="UP001139207">
    <property type="component" value="Unassembled WGS sequence"/>
</dbReference>
<dbReference type="InterPro" id="IPR000064">
    <property type="entry name" value="NLP_P60_dom"/>
</dbReference>
<dbReference type="SUPFAM" id="SSF54001">
    <property type="entry name" value="Cysteine proteinases"/>
    <property type="match status" value="1"/>
</dbReference>
<comment type="caution">
    <text evidence="7">The sequence shown here is derived from an EMBL/GenBank/DDBJ whole genome shotgun (WGS) entry which is preliminary data.</text>
</comment>
<evidence type="ECO:0000256" key="1">
    <source>
        <dbReference type="ARBA" id="ARBA00007074"/>
    </source>
</evidence>
<keyword evidence="3" id="KW-0378">Hydrolase</keyword>
<dbReference type="PANTHER" id="PTHR47359:SF3">
    <property type="entry name" value="NLP_P60 DOMAIN-CONTAINING PROTEIN-RELATED"/>
    <property type="match status" value="1"/>
</dbReference>
<proteinExistence type="inferred from homology"/>
<dbReference type="AlphaFoldDB" id="A0A9X2AZI0"/>
<keyword evidence="5" id="KW-0732">Signal</keyword>
<feature type="domain" description="NlpC/P60" evidence="6">
    <location>
        <begin position="88"/>
        <end position="202"/>
    </location>
</feature>
<keyword evidence="8" id="KW-1185">Reference proteome</keyword>
<keyword evidence="2" id="KW-0645">Protease</keyword>
<name>A0A9X2AZI0_9CORY</name>
<dbReference type="GO" id="GO:0008234">
    <property type="term" value="F:cysteine-type peptidase activity"/>
    <property type="evidence" value="ECO:0007669"/>
    <property type="project" value="UniProtKB-KW"/>
</dbReference>
<dbReference type="RefSeq" id="WP_244804297.1">
    <property type="nucleotide sequence ID" value="NZ_JALIEA010000012.1"/>
</dbReference>
<protein>
    <submittedName>
        <fullName evidence="7">C40 family peptidase</fullName>
    </submittedName>
</protein>
<evidence type="ECO:0000256" key="5">
    <source>
        <dbReference type="SAM" id="SignalP"/>
    </source>
</evidence>
<dbReference type="InterPro" id="IPR051794">
    <property type="entry name" value="PG_Endopeptidase_C40"/>
</dbReference>
<evidence type="ECO:0000256" key="2">
    <source>
        <dbReference type="ARBA" id="ARBA00022670"/>
    </source>
</evidence>
<evidence type="ECO:0000256" key="3">
    <source>
        <dbReference type="ARBA" id="ARBA00022801"/>
    </source>
</evidence>
<dbReference type="Pfam" id="PF00877">
    <property type="entry name" value="NLPC_P60"/>
    <property type="match status" value="1"/>
</dbReference>
<dbReference type="EMBL" id="JALIEA010000012">
    <property type="protein sequence ID" value="MCJ7858582.1"/>
    <property type="molecule type" value="Genomic_DNA"/>
</dbReference>
<evidence type="ECO:0000259" key="6">
    <source>
        <dbReference type="PROSITE" id="PS51935"/>
    </source>
</evidence>
<keyword evidence="4" id="KW-0788">Thiol protease</keyword>
<organism evidence="7 8">
    <name type="scientific">Corynebacterium kalidii</name>
    <dbReference type="NCBI Taxonomy" id="2931982"/>
    <lineage>
        <taxon>Bacteria</taxon>
        <taxon>Bacillati</taxon>
        <taxon>Actinomycetota</taxon>
        <taxon>Actinomycetes</taxon>
        <taxon>Mycobacteriales</taxon>
        <taxon>Corynebacteriaceae</taxon>
        <taxon>Corynebacterium</taxon>
    </lineage>
</organism>
<dbReference type="Gene3D" id="3.90.1720.10">
    <property type="entry name" value="endopeptidase domain like (from Nostoc punctiforme)"/>
    <property type="match status" value="1"/>
</dbReference>
<feature type="chain" id="PRO_5040972713" evidence="5">
    <location>
        <begin position="34"/>
        <end position="202"/>
    </location>
</feature>
<dbReference type="InterPro" id="IPR038765">
    <property type="entry name" value="Papain-like_cys_pep_sf"/>
</dbReference>
<sequence>MGKHRMKKDHSRRNAVAVAAVGMGAVIALPATAQAVTVQVPNTDISVDVPNEAVDFAKQHVDVDPFLAAAGQAAVPAADGSAPSAAPNSVGQKIADAALSKQGAPYAWGAAGPNAFDCSGLTTWAHQQVGKSIPRTSGAQAASGTPVSLDALQPGDVVSYYSGASHVGIYIGGGKIVHALNEGSPVQVNDLHYMPVNNAVRF</sequence>
<gene>
    <name evidence="7" type="ORF">MUN33_07625</name>
</gene>
<reference evidence="7" key="1">
    <citation type="submission" date="2022-04" db="EMBL/GenBank/DDBJ databases">
        <title>Corynebacterium kalidii LD5P10.</title>
        <authorList>
            <person name="Sun J.Q."/>
        </authorList>
    </citation>
    <scope>NUCLEOTIDE SEQUENCE</scope>
    <source>
        <strain evidence="7">LD5P10</strain>
    </source>
</reference>
<evidence type="ECO:0000313" key="7">
    <source>
        <dbReference type="EMBL" id="MCJ7858582.1"/>
    </source>
</evidence>
<evidence type="ECO:0000256" key="4">
    <source>
        <dbReference type="ARBA" id="ARBA00022807"/>
    </source>
</evidence>
<dbReference type="PANTHER" id="PTHR47359">
    <property type="entry name" value="PEPTIDOGLYCAN DL-ENDOPEPTIDASE CWLO"/>
    <property type="match status" value="1"/>
</dbReference>
<comment type="similarity">
    <text evidence="1">Belongs to the peptidase C40 family.</text>
</comment>
<feature type="signal peptide" evidence="5">
    <location>
        <begin position="1"/>
        <end position="33"/>
    </location>
</feature>
<dbReference type="PROSITE" id="PS51935">
    <property type="entry name" value="NLPC_P60"/>
    <property type="match status" value="1"/>
</dbReference>